<keyword evidence="5" id="KW-0378">Hydrolase</keyword>
<evidence type="ECO:0000259" key="4">
    <source>
        <dbReference type="Pfam" id="PF13472"/>
    </source>
</evidence>
<evidence type="ECO:0000313" key="5">
    <source>
        <dbReference type="EMBL" id="ARF53823.1"/>
    </source>
</evidence>
<organism evidence="5 6">
    <name type="scientific">Streptomyces gilvosporeus</name>
    <dbReference type="NCBI Taxonomy" id="553510"/>
    <lineage>
        <taxon>Bacteria</taxon>
        <taxon>Bacillati</taxon>
        <taxon>Actinomycetota</taxon>
        <taxon>Actinomycetes</taxon>
        <taxon>Kitasatosporales</taxon>
        <taxon>Streptomycetaceae</taxon>
        <taxon>Streptomyces</taxon>
    </lineage>
</organism>
<proteinExistence type="predicted"/>
<dbReference type="Proteomes" id="UP000192726">
    <property type="component" value="Chromosome"/>
</dbReference>
<feature type="disulfide bond" evidence="2">
    <location>
        <begin position="117"/>
        <end position="142"/>
    </location>
</feature>
<dbReference type="GO" id="GO:0019433">
    <property type="term" value="P:triglyceride catabolic process"/>
    <property type="evidence" value="ECO:0007669"/>
    <property type="project" value="TreeGrafter"/>
</dbReference>
<name>A0A1V0TLN9_9ACTN</name>
<dbReference type="InterPro" id="IPR036514">
    <property type="entry name" value="SGNH_hydro_sf"/>
</dbReference>
<accession>A0A1V0TLN9</accession>
<dbReference type="PANTHER" id="PTHR37981:SF1">
    <property type="entry name" value="SGNH HYDROLASE-TYPE ESTERASE DOMAIN-CONTAINING PROTEIN"/>
    <property type="match status" value="1"/>
</dbReference>
<feature type="disulfide bond" evidence="2">
    <location>
        <begin position="199"/>
        <end position="212"/>
    </location>
</feature>
<evidence type="ECO:0000256" key="3">
    <source>
        <dbReference type="SAM" id="MobiDB-lite"/>
    </source>
</evidence>
<gene>
    <name evidence="5" type="ORF">B1H19_06195</name>
</gene>
<feature type="compositionally biased region" description="Low complexity" evidence="3">
    <location>
        <begin position="34"/>
        <end position="49"/>
    </location>
</feature>
<reference evidence="5 6" key="1">
    <citation type="submission" date="2017-04" db="EMBL/GenBank/DDBJ databases">
        <title>Complete Genome Sequence of Streptomyces gilvosporeus F607, a Capable Producer of Natamycin.</title>
        <authorList>
            <person name="Zong G."/>
            <person name="Zhong C."/>
            <person name="Fu J."/>
            <person name="Qin R."/>
            <person name="Cao G."/>
        </authorList>
    </citation>
    <scope>NUCLEOTIDE SEQUENCE [LARGE SCALE GENOMIC DNA]</scope>
    <source>
        <strain evidence="5 6">F607</strain>
    </source>
</reference>
<dbReference type="InterPro" id="IPR037460">
    <property type="entry name" value="SEST-like"/>
</dbReference>
<feature type="disulfide bond" evidence="2">
    <location>
        <begin position="263"/>
        <end position="312"/>
    </location>
</feature>
<dbReference type="SUPFAM" id="SSF52266">
    <property type="entry name" value="SGNH hydrolase"/>
    <property type="match status" value="1"/>
</dbReference>
<dbReference type="AlphaFoldDB" id="A0A1V0TLN9"/>
<dbReference type="OrthoDB" id="5503950at2"/>
<dbReference type="Gene3D" id="3.40.50.1110">
    <property type="entry name" value="SGNH hydrolase"/>
    <property type="match status" value="1"/>
</dbReference>
<dbReference type="PANTHER" id="PTHR37981">
    <property type="entry name" value="LIPASE 2"/>
    <property type="match status" value="1"/>
</dbReference>
<dbReference type="CDD" id="cd01823">
    <property type="entry name" value="SEST_like"/>
    <property type="match status" value="1"/>
</dbReference>
<keyword evidence="6" id="KW-1185">Reference proteome</keyword>
<protein>
    <submittedName>
        <fullName evidence="5">Hydrolase</fullName>
    </submittedName>
</protein>
<feature type="region of interest" description="Disordered" evidence="3">
    <location>
        <begin position="29"/>
        <end position="65"/>
    </location>
</feature>
<dbReference type="STRING" id="553510.B1H19_06195"/>
<feature type="active site" description="Nucleophile" evidence="1">
    <location>
        <position position="102"/>
    </location>
</feature>
<keyword evidence="2" id="KW-1015">Disulfide bond</keyword>
<dbReference type="EMBL" id="CP020569">
    <property type="protein sequence ID" value="ARF53823.1"/>
    <property type="molecule type" value="Genomic_DNA"/>
</dbReference>
<dbReference type="GO" id="GO:0004806">
    <property type="term" value="F:triacylglycerol lipase activity"/>
    <property type="evidence" value="ECO:0007669"/>
    <property type="project" value="TreeGrafter"/>
</dbReference>
<evidence type="ECO:0000256" key="1">
    <source>
        <dbReference type="PIRSR" id="PIRSR637460-1"/>
    </source>
</evidence>
<dbReference type="Pfam" id="PF13472">
    <property type="entry name" value="Lipase_GDSL_2"/>
    <property type="match status" value="1"/>
</dbReference>
<evidence type="ECO:0000313" key="6">
    <source>
        <dbReference type="Proteomes" id="UP000192726"/>
    </source>
</evidence>
<evidence type="ECO:0000256" key="2">
    <source>
        <dbReference type="PIRSR" id="PIRSR637460-2"/>
    </source>
</evidence>
<feature type="domain" description="SGNH hydrolase-type esterase" evidence="4">
    <location>
        <begin position="99"/>
        <end position="338"/>
    </location>
</feature>
<dbReference type="KEGG" id="sgv:B1H19_06195"/>
<dbReference type="InterPro" id="IPR013830">
    <property type="entry name" value="SGNH_hydro"/>
</dbReference>
<sequence length="350" mass="35914">MVHWAGGRNDVGDVTGRYPTLFHRAALSGGTVPRAATSSNTSTRNTRNTKQWSPNRSPKRSPKWSSALTGAALLATTLGATVAPAQAAESAGSGKYVSLGDSYAAGAGIPASSAGLCLRSDHNYGHLVAAALASSSYVDTTCAGAKVGALTTPQKDVGIVVNGPQLDAVTPDTSLITLTIGGDNLGTSDIGFGDLAVVCSALSLTNPFGAPCRNHYGDTLSNRMDSATTELSAALQKLHAKAPKARVLILGYPSVLPEDPKKCFGKMPVTTGDLAFLHSVLGELNTKIAKTATAAGATYVDTLTPTKGHDSCSSDPWIEGLLPGSPTLPLHPNATGERVMSDAVLNALRH</sequence>
<feature type="active site" evidence="1">
    <location>
        <position position="331"/>
    </location>
</feature>